<dbReference type="PaxDb" id="35128-Thaps23796"/>
<dbReference type="GO" id="GO:0005886">
    <property type="term" value="C:plasma membrane"/>
    <property type="evidence" value="ECO:0007669"/>
    <property type="project" value="UniProtKB-SubCell"/>
</dbReference>
<keyword evidence="9" id="KW-0869">Chloride channel</keyword>
<dbReference type="InterPro" id="IPR006990">
    <property type="entry name" value="Tweety"/>
</dbReference>
<dbReference type="GO" id="GO:0005254">
    <property type="term" value="F:chloride channel activity"/>
    <property type="evidence" value="ECO:0007669"/>
    <property type="project" value="UniProtKB-KW"/>
</dbReference>
<reference evidence="15 16" key="2">
    <citation type="journal article" date="2008" name="Nature">
        <title>The Phaeodactylum genome reveals the evolutionary history of diatom genomes.</title>
        <authorList>
            <person name="Bowler C."/>
            <person name="Allen A.E."/>
            <person name="Badger J.H."/>
            <person name="Grimwood J."/>
            <person name="Jabbari K."/>
            <person name="Kuo A."/>
            <person name="Maheswari U."/>
            <person name="Martens C."/>
            <person name="Maumus F."/>
            <person name="Otillar R.P."/>
            <person name="Rayko E."/>
            <person name="Salamov A."/>
            <person name="Vandepoele K."/>
            <person name="Beszteri B."/>
            <person name="Gruber A."/>
            <person name="Heijde M."/>
            <person name="Katinka M."/>
            <person name="Mock T."/>
            <person name="Valentin K."/>
            <person name="Verret F."/>
            <person name="Berges J.A."/>
            <person name="Brownlee C."/>
            <person name="Cadoret J.P."/>
            <person name="Chiovitti A."/>
            <person name="Choi C.J."/>
            <person name="Coesel S."/>
            <person name="De Martino A."/>
            <person name="Detter J.C."/>
            <person name="Durkin C."/>
            <person name="Falciatore A."/>
            <person name="Fournet J."/>
            <person name="Haruta M."/>
            <person name="Huysman M.J."/>
            <person name="Jenkins B.D."/>
            <person name="Jiroutova K."/>
            <person name="Jorgensen R.E."/>
            <person name="Joubert Y."/>
            <person name="Kaplan A."/>
            <person name="Kroger N."/>
            <person name="Kroth P.G."/>
            <person name="La Roche J."/>
            <person name="Lindquist E."/>
            <person name="Lommer M."/>
            <person name="Martin-Jezequel V."/>
            <person name="Lopez P.J."/>
            <person name="Lucas S."/>
            <person name="Mangogna M."/>
            <person name="McGinnis K."/>
            <person name="Medlin L.K."/>
            <person name="Montsant A."/>
            <person name="Oudot-Le Secq M.P."/>
            <person name="Napoli C."/>
            <person name="Obornik M."/>
            <person name="Parker M.S."/>
            <person name="Petit J.L."/>
            <person name="Porcel B.M."/>
            <person name="Poulsen N."/>
            <person name="Robison M."/>
            <person name="Rychlewski L."/>
            <person name="Rynearson T.A."/>
            <person name="Schmutz J."/>
            <person name="Shapiro H."/>
            <person name="Siaut M."/>
            <person name="Stanley M."/>
            <person name="Sussman M.R."/>
            <person name="Taylor A.R."/>
            <person name="Vardi A."/>
            <person name="von Dassow P."/>
            <person name="Vyverman W."/>
            <person name="Willis A."/>
            <person name="Wyrwicz L.S."/>
            <person name="Rokhsar D.S."/>
            <person name="Weissenbach J."/>
            <person name="Armbrust E.V."/>
            <person name="Green B.R."/>
            <person name="Van de Peer Y."/>
            <person name="Grigoriev I.V."/>
        </authorList>
    </citation>
    <scope>NUCLEOTIDE SEQUENCE [LARGE SCALE GENOMIC DNA]</scope>
    <source>
        <strain evidence="15 16">CCMP1335</strain>
    </source>
</reference>
<feature type="transmembrane region" description="Helical" evidence="14">
    <location>
        <begin position="52"/>
        <end position="77"/>
    </location>
</feature>
<evidence type="ECO:0000256" key="7">
    <source>
        <dbReference type="ARBA" id="ARBA00023065"/>
    </source>
</evidence>
<organism evidence="15 16">
    <name type="scientific">Thalassiosira pseudonana</name>
    <name type="common">Marine diatom</name>
    <name type="synonym">Cyclotella nana</name>
    <dbReference type="NCBI Taxonomy" id="35128"/>
    <lineage>
        <taxon>Eukaryota</taxon>
        <taxon>Sar</taxon>
        <taxon>Stramenopiles</taxon>
        <taxon>Ochrophyta</taxon>
        <taxon>Bacillariophyta</taxon>
        <taxon>Coscinodiscophyceae</taxon>
        <taxon>Thalassiosirophycidae</taxon>
        <taxon>Thalassiosirales</taxon>
        <taxon>Thalassiosiraceae</taxon>
        <taxon>Thalassiosira</taxon>
    </lineage>
</organism>
<dbReference type="InParanoid" id="B8C754"/>
<evidence type="ECO:0000256" key="8">
    <source>
        <dbReference type="ARBA" id="ARBA00023136"/>
    </source>
</evidence>
<dbReference type="PANTHER" id="PTHR12424:SF19">
    <property type="entry name" value="INTEGRASE ZINC-BINDING DOMAIN-CONTAINING PROTEIN"/>
    <property type="match status" value="1"/>
</dbReference>
<evidence type="ECO:0000313" key="16">
    <source>
        <dbReference type="Proteomes" id="UP000001449"/>
    </source>
</evidence>
<evidence type="ECO:0000256" key="14">
    <source>
        <dbReference type="SAM" id="Phobius"/>
    </source>
</evidence>
<proteinExistence type="inferred from homology"/>
<evidence type="ECO:0000256" key="10">
    <source>
        <dbReference type="ARBA" id="ARBA00023180"/>
    </source>
</evidence>
<dbReference type="Proteomes" id="UP000001449">
    <property type="component" value="Chromosome 8"/>
</dbReference>
<evidence type="ECO:0000256" key="13">
    <source>
        <dbReference type="SAM" id="MobiDB-lite"/>
    </source>
</evidence>
<feature type="transmembrane region" description="Helical" evidence="14">
    <location>
        <begin position="114"/>
        <end position="135"/>
    </location>
</feature>
<sequence length="562" mass="62166">MANGPIIYGGDYEGPTYTITQSVWNLRRLPRFGYNYDITSLVSSDEDAQASYATGLVALFLFILIFFIFWTVLIMVFKCMGPGNAGFLSGHHFVIPDPCEDEKKIYKRPFRVRLVFLIAAGFLMLFSLLFVTMGLTNVDNTVTTLSESLQQLGDIVKSAELIASKLEQVGNNSIEIRDAAVAELDNFCPANPNLNDAAGVDVMGIADQAKADLTMLADFIRDGLETLHTNLGRVRSFADNMNDGMNEVEFWGWQFKLLSAGLFIIPSFLVVGVGLVMLDLNVRPYQKALTYFFMPLFSLIIVASYVVCAAVLPISATNADTCIGGGEYFGGPDDTVLTVYRNLRGDDPSILFQLVAYYTQRCDTHYYPYAELSKYLDDLDGAVDSTNTVVQTVQDNLDLLLEQCGRSFDSVVRIVKDMNINLRVLREQADRSLELVQCKNINSLYVNTIHEATCKYSVDALAWIFAASLIISICGLIMIMLRSAYYPAQYLELSDHWIKSSASTTSETKASPTKSNNSIGSRSSGGNVKEVHEAAPLAPIKMTVLEAHGDGEFEVCDVLQEF</sequence>
<evidence type="ECO:0000313" key="15">
    <source>
        <dbReference type="EMBL" id="EED90685.1"/>
    </source>
</evidence>
<keyword evidence="12" id="KW-0407">Ion channel</keyword>
<keyword evidence="8 14" id="KW-0472">Membrane</keyword>
<comment type="subcellular location">
    <subcellularLocation>
        <location evidence="1">Cell membrane</location>
        <topology evidence="1">Multi-pass membrane protein</topology>
    </subcellularLocation>
</comment>
<dbReference type="RefSeq" id="XP_002291834.1">
    <property type="nucleotide sequence ID" value="XM_002291798.1"/>
</dbReference>
<evidence type="ECO:0000256" key="3">
    <source>
        <dbReference type="ARBA" id="ARBA00022448"/>
    </source>
</evidence>
<keyword evidence="16" id="KW-1185">Reference proteome</keyword>
<dbReference type="OMA" id="LIMIMLR"/>
<feature type="region of interest" description="Disordered" evidence="13">
    <location>
        <begin position="504"/>
        <end position="527"/>
    </location>
</feature>
<keyword evidence="5 14" id="KW-0812">Transmembrane</keyword>
<evidence type="ECO:0000256" key="1">
    <source>
        <dbReference type="ARBA" id="ARBA00004651"/>
    </source>
</evidence>
<feature type="transmembrane region" description="Helical" evidence="14">
    <location>
        <begin position="460"/>
        <end position="481"/>
    </location>
</feature>
<comment type="similarity">
    <text evidence="2">Belongs to the tweety family.</text>
</comment>
<evidence type="ECO:0000256" key="9">
    <source>
        <dbReference type="ARBA" id="ARBA00023173"/>
    </source>
</evidence>
<evidence type="ECO:0000256" key="12">
    <source>
        <dbReference type="ARBA" id="ARBA00023303"/>
    </source>
</evidence>
<dbReference type="PANTHER" id="PTHR12424">
    <property type="entry name" value="TWEETY-RELATED"/>
    <property type="match status" value="1"/>
</dbReference>
<dbReference type="AlphaFoldDB" id="B8C754"/>
<dbReference type="EMBL" id="CM000644">
    <property type="protein sequence ID" value="EED90685.1"/>
    <property type="molecule type" value="Genomic_DNA"/>
</dbReference>
<keyword evidence="4" id="KW-1003">Cell membrane</keyword>
<reference evidence="15 16" key="1">
    <citation type="journal article" date="2004" name="Science">
        <title>The genome of the diatom Thalassiosira pseudonana: ecology, evolution, and metabolism.</title>
        <authorList>
            <person name="Armbrust E.V."/>
            <person name="Berges J.A."/>
            <person name="Bowler C."/>
            <person name="Green B.R."/>
            <person name="Martinez D."/>
            <person name="Putnam N.H."/>
            <person name="Zhou S."/>
            <person name="Allen A.E."/>
            <person name="Apt K.E."/>
            <person name="Bechner M."/>
            <person name="Brzezinski M.A."/>
            <person name="Chaal B.K."/>
            <person name="Chiovitti A."/>
            <person name="Davis A.K."/>
            <person name="Demarest M.S."/>
            <person name="Detter J.C."/>
            <person name="Glavina T."/>
            <person name="Goodstein D."/>
            <person name="Hadi M.Z."/>
            <person name="Hellsten U."/>
            <person name="Hildebrand M."/>
            <person name="Jenkins B.D."/>
            <person name="Jurka J."/>
            <person name="Kapitonov V.V."/>
            <person name="Kroger N."/>
            <person name="Lau W.W."/>
            <person name="Lane T.W."/>
            <person name="Larimer F.W."/>
            <person name="Lippmeier J.C."/>
            <person name="Lucas S."/>
            <person name="Medina M."/>
            <person name="Montsant A."/>
            <person name="Obornik M."/>
            <person name="Parker M.S."/>
            <person name="Palenik B."/>
            <person name="Pazour G.J."/>
            <person name="Richardson P.M."/>
            <person name="Rynearson T.A."/>
            <person name="Saito M.A."/>
            <person name="Schwartz D.C."/>
            <person name="Thamatrakoln K."/>
            <person name="Valentin K."/>
            <person name="Vardi A."/>
            <person name="Wilkerson F.P."/>
            <person name="Rokhsar D.S."/>
        </authorList>
    </citation>
    <scope>NUCLEOTIDE SEQUENCE [LARGE SCALE GENOMIC DNA]</scope>
    <source>
        <strain evidence="15 16">CCMP1335</strain>
    </source>
</reference>
<keyword evidence="11" id="KW-0868">Chloride</keyword>
<feature type="transmembrane region" description="Helical" evidence="14">
    <location>
        <begin position="290"/>
        <end position="312"/>
    </location>
</feature>
<keyword evidence="6 14" id="KW-1133">Transmembrane helix</keyword>
<evidence type="ECO:0000256" key="11">
    <source>
        <dbReference type="ARBA" id="ARBA00023214"/>
    </source>
</evidence>
<keyword evidence="7" id="KW-0406">Ion transport</keyword>
<evidence type="ECO:0000256" key="2">
    <source>
        <dbReference type="ARBA" id="ARBA00009849"/>
    </source>
</evidence>
<feature type="transmembrane region" description="Helical" evidence="14">
    <location>
        <begin position="257"/>
        <end position="278"/>
    </location>
</feature>
<dbReference type="GeneID" id="7449823"/>
<evidence type="ECO:0000256" key="6">
    <source>
        <dbReference type="ARBA" id="ARBA00022989"/>
    </source>
</evidence>
<protein>
    <submittedName>
        <fullName evidence="15">Uncharacterized protein</fullName>
    </submittedName>
</protein>
<dbReference type="HOGENOM" id="CLU_485328_0_0_1"/>
<gene>
    <name evidence="15" type="ORF">THAPSDRAFT_23796</name>
</gene>
<dbReference type="GO" id="GO:0034707">
    <property type="term" value="C:chloride channel complex"/>
    <property type="evidence" value="ECO:0007669"/>
    <property type="project" value="UniProtKB-KW"/>
</dbReference>
<evidence type="ECO:0000256" key="4">
    <source>
        <dbReference type="ARBA" id="ARBA00022475"/>
    </source>
</evidence>
<evidence type="ECO:0000256" key="5">
    <source>
        <dbReference type="ARBA" id="ARBA00022692"/>
    </source>
</evidence>
<accession>B8C754</accession>
<keyword evidence="3" id="KW-0813">Transport</keyword>
<name>B8C754_THAPS</name>
<dbReference type="eggNOG" id="ENOG502SDYI">
    <property type="taxonomic scope" value="Eukaryota"/>
</dbReference>
<keyword evidence="10" id="KW-0325">Glycoprotein</keyword>
<dbReference type="KEGG" id="tps:THAPSDRAFT_23796"/>